<dbReference type="PANTHER" id="PTHR42849:SF1">
    <property type="entry name" value="N-ACETYLNEURAMINATE LYASE"/>
    <property type="match status" value="1"/>
</dbReference>
<evidence type="ECO:0000256" key="5">
    <source>
        <dbReference type="ARBA" id="ARBA00018425"/>
    </source>
</evidence>
<feature type="active site" description="Schiff-base intermediate with substrate" evidence="13">
    <location>
        <position position="165"/>
    </location>
</feature>
<dbReference type="PRINTS" id="PR00146">
    <property type="entry name" value="DHPICSNTHASE"/>
</dbReference>
<comment type="subunit">
    <text evidence="3">Homotetramer.</text>
</comment>
<accession>A0AA35XK08</accession>
<organism evidence="15 16">
    <name type="scientific">Geodia barretti</name>
    <name type="common">Barrett's horny sponge</name>
    <dbReference type="NCBI Taxonomy" id="519541"/>
    <lineage>
        <taxon>Eukaryota</taxon>
        <taxon>Metazoa</taxon>
        <taxon>Porifera</taxon>
        <taxon>Demospongiae</taxon>
        <taxon>Heteroscleromorpha</taxon>
        <taxon>Tetractinellida</taxon>
        <taxon>Astrophorina</taxon>
        <taxon>Geodiidae</taxon>
        <taxon>Geodia</taxon>
    </lineage>
</organism>
<evidence type="ECO:0000256" key="13">
    <source>
        <dbReference type="PIRSR" id="PIRSR001365-1"/>
    </source>
</evidence>
<proteinExistence type="inferred from homology"/>
<keyword evidence="16" id="KW-1185">Reference proteome</keyword>
<evidence type="ECO:0000256" key="2">
    <source>
        <dbReference type="ARBA" id="ARBA00007592"/>
    </source>
</evidence>
<dbReference type="PIRSF" id="PIRSF001365">
    <property type="entry name" value="DHDPS"/>
    <property type="match status" value="1"/>
</dbReference>
<dbReference type="GO" id="GO:0008747">
    <property type="term" value="F:N-acetylneuraminate lyase activity"/>
    <property type="evidence" value="ECO:0007669"/>
    <property type="project" value="TreeGrafter"/>
</dbReference>
<evidence type="ECO:0000256" key="4">
    <source>
        <dbReference type="ARBA" id="ARBA00012215"/>
    </source>
</evidence>
<evidence type="ECO:0000313" key="16">
    <source>
        <dbReference type="Proteomes" id="UP001174909"/>
    </source>
</evidence>
<dbReference type="GO" id="GO:0008700">
    <property type="term" value="F:(R,S)-4-hydroxy-2-oxoglutarate aldolase activity"/>
    <property type="evidence" value="ECO:0007669"/>
    <property type="project" value="UniProtKB-EC"/>
</dbReference>
<comment type="function">
    <text evidence="1">Catalyzes the final step in the metabolic pathway of hydroxyproline.</text>
</comment>
<dbReference type="GO" id="GO:0005829">
    <property type="term" value="C:cytosol"/>
    <property type="evidence" value="ECO:0007669"/>
    <property type="project" value="TreeGrafter"/>
</dbReference>
<evidence type="ECO:0000256" key="12">
    <source>
        <dbReference type="PIRNR" id="PIRNR001365"/>
    </source>
</evidence>
<dbReference type="InterPro" id="IPR020625">
    <property type="entry name" value="Schiff_base-form_aldolases_AS"/>
</dbReference>
<comment type="catalytic activity">
    <reaction evidence="11">
        <text>(4S)-4-hydroxy-2-oxoglutarate = glyoxylate + pyruvate</text>
        <dbReference type="Rhea" id="RHEA:35639"/>
        <dbReference type="ChEBI" id="CHEBI:15361"/>
        <dbReference type="ChEBI" id="CHEBI:36655"/>
        <dbReference type="ChEBI" id="CHEBI:71685"/>
        <dbReference type="EC" id="4.1.3.16"/>
    </reaction>
</comment>
<dbReference type="InterPro" id="IPR013785">
    <property type="entry name" value="Aldolase_TIM"/>
</dbReference>
<evidence type="ECO:0000256" key="7">
    <source>
        <dbReference type="ARBA" id="ARBA00023270"/>
    </source>
</evidence>
<keyword evidence="7" id="KW-0704">Schiff base</keyword>
<dbReference type="PANTHER" id="PTHR42849">
    <property type="entry name" value="N-ACETYLNEURAMINATE LYASE"/>
    <property type="match status" value="1"/>
</dbReference>
<evidence type="ECO:0000256" key="3">
    <source>
        <dbReference type="ARBA" id="ARBA00011881"/>
    </source>
</evidence>
<dbReference type="EC" id="4.1.3.16" evidence="4"/>
<dbReference type="CDD" id="cd00408">
    <property type="entry name" value="DHDPS-like"/>
    <property type="match status" value="1"/>
</dbReference>
<dbReference type="Gene3D" id="3.20.20.70">
    <property type="entry name" value="Aldolase class I"/>
    <property type="match status" value="1"/>
</dbReference>
<dbReference type="PROSITE" id="PS00666">
    <property type="entry name" value="DHDPS_2"/>
    <property type="match status" value="1"/>
</dbReference>
<dbReference type="Pfam" id="PF00701">
    <property type="entry name" value="DHDPS"/>
    <property type="match status" value="1"/>
</dbReference>
<evidence type="ECO:0000256" key="10">
    <source>
        <dbReference type="ARBA" id="ARBA00033610"/>
    </source>
</evidence>
<evidence type="ECO:0000256" key="11">
    <source>
        <dbReference type="ARBA" id="ARBA00033613"/>
    </source>
</evidence>
<keyword evidence="6 12" id="KW-0456">Lyase</keyword>
<dbReference type="SMART" id="SM01130">
    <property type="entry name" value="DHDPS"/>
    <property type="match status" value="1"/>
</dbReference>
<sequence>MADKQIKGVVVPILTPLKSDESVDVASLRRLVNYLIDNGVHGIWVSGTTGEFANLSDKERLVSMDAVVDEVNGRVPVIGNVSGASTQLSINMALEVQEMGMDGVAVTPPYYYPNAQDEILDHYRHISARVGTPLWVYNIPQTVKTAVAPGTVATLAGEGAVVGVKDSSGAGELLAQLNLMCEQGGISLLRFLGTAFRITTAGSVGVQGVIPGIANLIPAASAAGWEAGEAGDADTVRKSNATIMAAGKIAGLAKGGGANAASFAGMKSALKHMGVIDDDTVSRPLRPLTDEEKEGIPAILEELALA</sequence>
<comment type="caution">
    <text evidence="15">The sequence shown here is derived from an EMBL/GenBank/DDBJ whole genome shotgun (WGS) entry which is preliminary data.</text>
</comment>
<dbReference type="EMBL" id="CASHTH010004127">
    <property type="protein sequence ID" value="CAI8053862.1"/>
    <property type="molecule type" value="Genomic_DNA"/>
</dbReference>
<dbReference type="Proteomes" id="UP001174909">
    <property type="component" value="Unassembled WGS sequence"/>
</dbReference>
<feature type="binding site" evidence="14">
    <location>
        <position position="49"/>
    </location>
    <ligand>
        <name>pyruvate</name>
        <dbReference type="ChEBI" id="CHEBI:15361"/>
    </ligand>
</feature>
<comment type="similarity">
    <text evidence="2 12">Belongs to the DapA family.</text>
</comment>
<feature type="active site" description="Proton donor/acceptor" evidence="13">
    <location>
        <position position="137"/>
    </location>
</feature>
<evidence type="ECO:0000256" key="8">
    <source>
        <dbReference type="ARBA" id="ARBA00030874"/>
    </source>
</evidence>
<evidence type="ECO:0000256" key="9">
    <source>
        <dbReference type="ARBA" id="ARBA00032879"/>
    </source>
</evidence>
<dbReference type="GO" id="GO:0019262">
    <property type="term" value="P:N-acetylneuraminate catabolic process"/>
    <property type="evidence" value="ECO:0007669"/>
    <property type="project" value="TreeGrafter"/>
</dbReference>
<feature type="binding site" evidence="14">
    <location>
        <position position="210"/>
    </location>
    <ligand>
        <name>pyruvate</name>
        <dbReference type="ChEBI" id="CHEBI:15361"/>
    </ligand>
</feature>
<evidence type="ECO:0000256" key="6">
    <source>
        <dbReference type="ARBA" id="ARBA00023239"/>
    </source>
</evidence>
<comment type="catalytic activity">
    <reaction evidence="10">
        <text>(4R)-4-hydroxy-2-oxoglutarate = glyoxylate + pyruvate</text>
        <dbReference type="Rhea" id="RHEA:30687"/>
        <dbReference type="ChEBI" id="CHEBI:15361"/>
        <dbReference type="ChEBI" id="CHEBI:36655"/>
        <dbReference type="ChEBI" id="CHEBI:62213"/>
        <dbReference type="EC" id="4.1.3.16"/>
    </reaction>
</comment>
<evidence type="ECO:0000256" key="1">
    <source>
        <dbReference type="ARBA" id="ARBA00002577"/>
    </source>
</evidence>
<evidence type="ECO:0000313" key="15">
    <source>
        <dbReference type="EMBL" id="CAI8053862.1"/>
    </source>
</evidence>
<name>A0AA35XK08_GEOBA</name>
<dbReference type="AlphaFoldDB" id="A0AA35XK08"/>
<gene>
    <name evidence="15" type="ORF">GBAR_LOCUS29428</name>
</gene>
<dbReference type="InterPro" id="IPR002220">
    <property type="entry name" value="DapA-like"/>
</dbReference>
<protein>
    <recommendedName>
        <fullName evidence="5">4-hydroxy-2-oxoglutarate aldolase, mitochondrial</fullName>
        <ecNumber evidence="4">4.1.3.16</ecNumber>
    </recommendedName>
    <alternativeName>
        <fullName evidence="9">Dihydrodipicolinate synthase-like</fullName>
    </alternativeName>
    <alternativeName>
        <fullName evidence="8">Probable 2-keto-4-hydroxyglutarate aldolase</fullName>
    </alternativeName>
</protein>
<evidence type="ECO:0000256" key="14">
    <source>
        <dbReference type="PIRSR" id="PIRSR001365-2"/>
    </source>
</evidence>
<dbReference type="SUPFAM" id="SSF51569">
    <property type="entry name" value="Aldolase"/>
    <property type="match status" value="1"/>
</dbReference>
<reference evidence="15" key="1">
    <citation type="submission" date="2023-03" db="EMBL/GenBank/DDBJ databases">
        <authorList>
            <person name="Steffen K."/>
            <person name="Cardenas P."/>
        </authorList>
    </citation>
    <scope>NUCLEOTIDE SEQUENCE</scope>
</reference>